<gene>
    <name evidence="1" type="ORF">COA96_10895</name>
</gene>
<dbReference type="PANTHER" id="PTHR47623:SF1">
    <property type="entry name" value="OS09G0287300 PROTEIN"/>
    <property type="match status" value="1"/>
</dbReference>
<protein>
    <submittedName>
        <fullName evidence="1">Phosphohistidine phosphatase</fullName>
    </submittedName>
</protein>
<dbReference type="InterPro" id="IPR013078">
    <property type="entry name" value="His_Pase_superF_clade-1"/>
</dbReference>
<reference evidence="2" key="1">
    <citation type="submission" date="2017-08" db="EMBL/GenBank/DDBJ databases">
        <title>A dynamic microbial community with high functional redundancy inhabits the cold, oxic subseafloor aquifer.</title>
        <authorList>
            <person name="Tully B.J."/>
            <person name="Wheat C.G."/>
            <person name="Glazer B.T."/>
            <person name="Huber J.A."/>
        </authorList>
    </citation>
    <scope>NUCLEOTIDE SEQUENCE [LARGE SCALE GENOMIC DNA]</scope>
</reference>
<dbReference type="Pfam" id="PF00300">
    <property type="entry name" value="His_Phos_1"/>
    <property type="match status" value="1"/>
</dbReference>
<dbReference type="AlphaFoldDB" id="A0A2A5AXB7"/>
<evidence type="ECO:0000313" key="1">
    <source>
        <dbReference type="EMBL" id="PCJ23875.1"/>
    </source>
</evidence>
<comment type="caution">
    <text evidence="1">The sequence shown here is derived from an EMBL/GenBank/DDBJ whole genome shotgun (WGS) entry which is preliminary data.</text>
</comment>
<dbReference type="SUPFAM" id="SSF53254">
    <property type="entry name" value="Phosphoglycerate mutase-like"/>
    <property type="match status" value="1"/>
</dbReference>
<name>A0A2A5AXB7_9GAMM</name>
<dbReference type="EMBL" id="NVVJ01000033">
    <property type="protein sequence ID" value="PCJ23875.1"/>
    <property type="molecule type" value="Genomic_DNA"/>
</dbReference>
<dbReference type="Proteomes" id="UP000218327">
    <property type="component" value="Unassembled WGS sequence"/>
</dbReference>
<evidence type="ECO:0000313" key="2">
    <source>
        <dbReference type="Proteomes" id="UP000218327"/>
    </source>
</evidence>
<dbReference type="CDD" id="cd07067">
    <property type="entry name" value="HP_PGM_like"/>
    <property type="match status" value="1"/>
</dbReference>
<organism evidence="1 2">
    <name type="scientific">SAR86 cluster bacterium</name>
    <dbReference type="NCBI Taxonomy" id="2030880"/>
    <lineage>
        <taxon>Bacteria</taxon>
        <taxon>Pseudomonadati</taxon>
        <taxon>Pseudomonadota</taxon>
        <taxon>Gammaproteobacteria</taxon>
        <taxon>SAR86 cluster</taxon>
    </lineage>
</organism>
<proteinExistence type="predicted"/>
<dbReference type="PANTHER" id="PTHR47623">
    <property type="entry name" value="OS09G0287300 PROTEIN"/>
    <property type="match status" value="1"/>
</dbReference>
<sequence length="167" mass="18485">MKTLFLLRHAKSSWDDPDLKDFERPLAERGLGDIPVMAERILSRKKSLDSITCSPALRTKSTAQLLAAQLKFPADEIGSNPELYFAGSSMFLKAASLVDEHCESAMLVGHNPAITDFVNEMANAEIENIPTCGLVELSLPIENWSDIQFGSATLVDFDYPKKCHDEL</sequence>
<dbReference type="Gene3D" id="3.40.50.1240">
    <property type="entry name" value="Phosphoglycerate mutase-like"/>
    <property type="match status" value="1"/>
</dbReference>
<dbReference type="InterPro" id="IPR029033">
    <property type="entry name" value="His_PPase_superfam"/>
</dbReference>
<accession>A0A2A5AXB7</accession>